<dbReference type="GO" id="GO:0043565">
    <property type="term" value="F:sequence-specific DNA binding"/>
    <property type="evidence" value="ECO:0007669"/>
    <property type="project" value="InterPro"/>
</dbReference>
<dbReference type="RefSeq" id="WP_184625751.1">
    <property type="nucleotide sequence ID" value="NZ_JACHCC010000007.1"/>
</dbReference>
<dbReference type="PROSITE" id="PS01124">
    <property type="entry name" value="HTH_ARAC_FAMILY_2"/>
    <property type="match status" value="1"/>
</dbReference>
<dbReference type="Gene3D" id="1.10.10.60">
    <property type="entry name" value="Homeodomain-like"/>
    <property type="match status" value="1"/>
</dbReference>
<evidence type="ECO:0000256" key="1">
    <source>
        <dbReference type="ARBA" id="ARBA00023015"/>
    </source>
</evidence>
<evidence type="ECO:0000313" key="5">
    <source>
        <dbReference type="EMBL" id="MBB6500700.1"/>
    </source>
</evidence>
<evidence type="ECO:0000256" key="3">
    <source>
        <dbReference type="ARBA" id="ARBA00023163"/>
    </source>
</evidence>
<dbReference type="SMART" id="SM00342">
    <property type="entry name" value="HTH_ARAC"/>
    <property type="match status" value="1"/>
</dbReference>
<evidence type="ECO:0000256" key="2">
    <source>
        <dbReference type="ARBA" id="ARBA00023125"/>
    </source>
</evidence>
<sequence length="126" mass="14511">MNQAEKISRNEEITQAYFTLLDQHLADLISGREIEMMEISQLADRLFISAKHLSQTIQLTMGHHPCHFYDQKILDAAKKMILETPLSIAEIARKLTYDPSNFSKFFKKYTGKTPGQFKQDELNSTS</sequence>
<keyword evidence="1" id="KW-0805">Transcription regulation</keyword>
<dbReference type="PANTHER" id="PTHR43280">
    <property type="entry name" value="ARAC-FAMILY TRANSCRIPTIONAL REGULATOR"/>
    <property type="match status" value="1"/>
</dbReference>
<evidence type="ECO:0000313" key="6">
    <source>
        <dbReference type="Proteomes" id="UP000521017"/>
    </source>
</evidence>
<dbReference type="InterPro" id="IPR009057">
    <property type="entry name" value="Homeodomain-like_sf"/>
</dbReference>
<dbReference type="InterPro" id="IPR018060">
    <property type="entry name" value="HTH_AraC"/>
</dbReference>
<proteinExistence type="predicted"/>
<reference evidence="5 6" key="1">
    <citation type="submission" date="2020-08" db="EMBL/GenBank/DDBJ databases">
        <title>Genomic Encyclopedia of Type Strains, Phase IV (KMG-V): Genome sequencing to study the core and pangenomes of soil and plant-associated prokaryotes.</title>
        <authorList>
            <person name="Whitman W."/>
        </authorList>
    </citation>
    <scope>NUCLEOTIDE SEQUENCE [LARGE SCALE GENOMIC DNA]</scope>
    <source>
        <strain evidence="5 6">M2T3</strain>
    </source>
</reference>
<keyword evidence="3" id="KW-0804">Transcription</keyword>
<organism evidence="5 6">
    <name type="scientific">Pedobacter cryoconitis</name>
    <dbReference type="NCBI Taxonomy" id="188932"/>
    <lineage>
        <taxon>Bacteria</taxon>
        <taxon>Pseudomonadati</taxon>
        <taxon>Bacteroidota</taxon>
        <taxon>Sphingobacteriia</taxon>
        <taxon>Sphingobacteriales</taxon>
        <taxon>Sphingobacteriaceae</taxon>
        <taxon>Pedobacter</taxon>
    </lineage>
</organism>
<keyword evidence="2" id="KW-0238">DNA-binding</keyword>
<dbReference type="GO" id="GO:0003700">
    <property type="term" value="F:DNA-binding transcription factor activity"/>
    <property type="evidence" value="ECO:0007669"/>
    <property type="project" value="InterPro"/>
</dbReference>
<dbReference type="Proteomes" id="UP000521017">
    <property type="component" value="Unassembled WGS sequence"/>
</dbReference>
<feature type="domain" description="HTH araC/xylS-type" evidence="4">
    <location>
        <begin position="23"/>
        <end position="120"/>
    </location>
</feature>
<protein>
    <submittedName>
        <fullName evidence="5">YesN/AraC family two-component response regulator</fullName>
    </submittedName>
</protein>
<dbReference type="SUPFAM" id="SSF46689">
    <property type="entry name" value="Homeodomain-like"/>
    <property type="match status" value="1"/>
</dbReference>
<gene>
    <name evidence="5" type="ORF">HDF25_002859</name>
</gene>
<comment type="caution">
    <text evidence="5">The sequence shown here is derived from an EMBL/GenBank/DDBJ whole genome shotgun (WGS) entry which is preliminary data.</text>
</comment>
<dbReference type="Pfam" id="PF12833">
    <property type="entry name" value="HTH_18"/>
    <property type="match status" value="1"/>
</dbReference>
<evidence type="ECO:0000259" key="4">
    <source>
        <dbReference type="PROSITE" id="PS01124"/>
    </source>
</evidence>
<dbReference type="AlphaFoldDB" id="A0A7X0J4G9"/>
<dbReference type="PANTHER" id="PTHR43280:SF32">
    <property type="entry name" value="TRANSCRIPTIONAL REGULATORY PROTEIN"/>
    <property type="match status" value="1"/>
</dbReference>
<name>A0A7X0J4G9_9SPHI</name>
<accession>A0A7X0J4G9</accession>
<dbReference type="EMBL" id="JACHCC010000007">
    <property type="protein sequence ID" value="MBB6500700.1"/>
    <property type="molecule type" value="Genomic_DNA"/>
</dbReference>